<evidence type="ECO:0000313" key="3">
    <source>
        <dbReference type="Proteomes" id="UP000010846"/>
    </source>
</evidence>
<dbReference type="RefSeq" id="WP_015301236.1">
    <property type="nucleotide sequence ID" value="NC_019964.1"/>
</dbReference>
<organism evidence="2 3">
    <name type="scientific">Halovivax ruber (strain DSM 18193 / JCM 13892 / XH-70)</name>
    <dbReference type="NCBI Taxonomy" id="797302"/>
    <lineage>
        <taxon>Archaea</taxon>
        <taxon>Methanobacteriati</taxon>
        <taxon>Methanobacteriota</taxon>
        <taxon>Stenosarchaea group</taxon>
        <taxon>Halobacteria</taxon>
        <taxon>Halobacteriales</taxon>
        <taxon>Natrialbaceae</taxon>
        <taxon>Halovivax</taxon>
    </lineage>
</organism>
<reference evidence="2" key="1">
    <citation type="submission" date="2011-09" db="EMBL/GenBank/DDBJ databases">
        <title>Complete sequence of Halovivax ruber XH-70.</title>
        <authorList>
            <consortium name="US DOE Joint Genome Institute"/>
            <person name="Lucas S."/>
            <person name="Han J."/>
            <person name="Lapidus A."/>
            <person name="Cheng J.-F."/>
            <person name="Goodwin L."/>
            <person name="Pitluck S."/>
            <person name="Peters L."/>
            <person name="Mikhailova N."/>
            <person name="Davenport K."/>
            <person name="Detter J.C."/>
            <person name="Han C."/>
            <person name="Tapia R."/>
            <person name="Land M."/>
            <person name="Hauser L."/>
            <person name="Kyrpides N."/>
            <person name="Ivanova N."/>
            <person name="Pagani I."/>
            <person name="Sproer C."/>
            <person name="Anderson I."/>
            <person name="Woyke T."/>
        </authorList>
    </citation>
    <scope>NUCLEOTIDE SEQUENCE</scope>
    <source>
        <strain evidence="2">XH-70</strain>
    </source>
</reference>
<evidence type="ECO:0000313" key="2">
    <source>
        <dbReference type="EMBL" id="AGB16622.1"/>
    </source>
</evidence>
<dbReference type="InterPro" id="IPR004045">
    <property type="entry name" value="Glutathione_S-Trfase_N"/>
</dbReference>
<dbReference type="Pfam" id="PF13417">
    <property type="entry name" value="GST_N_3"/>
    <property type="match status" value="1"/>
</dbReference>
<accession>L0IF66</accession>
<dbReference type="GeneID" id="14376536"/>
<dbReference type="PROSITE" id="PS50404">
    <property type="entry name" value="GST_NTER"/>
    <property type="match status" value="1"/>
</dbReference>
<gene>
    <name evidence="2" type="ordered locus">Halru_2028</name>
</gene>
<sequence>MADITYYELPGCPFCAMVRTKLDELGLDYETIEVPAAHHERTRVQEVSGQTGVPVITDEAHDVVGMPESSDIVAYLEETYGDA</sequence>
<dbReference type="PANTHER" id="PTHR45288">
    <property type="entry name" value="THIOREDOXIN FAMILY PROTEIN"/>
    <property type="match status" value="1"/>
</dbReference>
<keyword evidence="3" id="KW-1185">Reference proteome</keyword>
<dbReference type="Proteomes" id="UP000010846">
    <property type="component" value="Chromosome"/>
</dbReference>
<dbReference type="SUPFAM" id="SSF52833">
    <property type="entry name" value="Thioredoxin-like"/>
    <property type="match status" value="1"/>
</dbReference>
<dbReference type="STRING" id="797302.Halru_2028"/>
<proteinExistence type="predicted"/>
<protein>
    <submittedName>
        <fullName evidence="2">Glutaredoxin-like protein</fullName>
    </submittedName>
</protein>
<dbReference type="eggNOG" id="arCOG02608">
    <property type="taxonomic scope" value="Archaea"/>
</dbReference>
<dbReference type="OrthoDB" id="197796at2157"/>
<dbReference type="InterPro" id="IPR036249">
    <property type="entry name" value="Thioredoxin-like_sf"/>
</dbReference>
<dbReference type="KEGG" id="hru:Halru_2028"/>
<dbReference type="HOGENOM" id="CLU_026126_8_2_2"/>
<dbReference type="EMBL" id="CP003050">
    <property type="protein sequence ID" value="AGB16622.1"/>
    <property type="molecule type" value="Genomic_DNA"/>
</dbReference>
<dbReference type="PROSITE" id="PS51354">
    <property type="entry name" value="GLUTAREDOXIN_2"/>
    <property type="match status" value="1"/>
</dbReference>
<dbReference type="AlphaFoldDB" id="L0IF66"/>
<feature type="domain" description="GST N-terminal" evidence="1">
    <location>
        <begin position="2"/>
        <end position="83"/>
    </location>
</feature>
<dbReference type="Gene3D" id="3.40.30.10">
    <property type="entry name" value="Glutaredoxin"/>
    <property type="match status" value="1"/>
</dbReference>
<name>L0IF66_HALRX</name>
<dbReference type="PANTHER" id="PTHR45288:SF1">
    <property type="entry name" value="THIOREDOXIN FAMILY PROTEIN"/>
    <property type="match status" value="1"/>
</dbReference>
<evidence type="ECO:0000259" key="1">
    <source>
        <dbReference type="PROSITE" id="PS50404"/>
    </source>
</evidence>